<evidence type="ECO:0000313" key="6">
    <source>
        <dbReference type="Proteomes" id="UP000198670"/>
    </source>
</evidence>
<keyword evidence="3" id="KW-0804">Transcription</keyword>
<dbReference type="PANTHER" id="PTHR30363">
    <property type="entry name" value="HTH-TYPE TRANSCRIPTIONAL REGULATOR SRLR-RELATED"/>
    <property type="match status" value="1"/>
</dbReference>
<dbReference type="SUPFAM" id="SSF46785">
    <property type="entry name" value="Winged helix' DNA-binding domain"/>
    <property type="match status" value="1"/>
</dbReference>
<dbReference type="Gene3D" id="3.40.50.1360">
    <property type="match status" value="1"/>
</dbReference>
<dbReference type="SUPFAM" id="SSF100950">
    <property type="entry name" value="NagB/RpiA/CoA transferase-like"/>
    <property type="match status" value="1"/>
</dbReference>
<keyword evidence="6" id="KW-1185">Reference proteome</keyword>
<dbReference type="RefSeq" id="WP_090626836.1">
    <property type="nucleotide sequence ID" value="NZ_FOQO01000005.1"/>
</dbReference>
<dbReference type="InterPro" id="IPR047779">
    <property type="entry name" value="AgaR-like"/>
</dbReference>
<dbReference type="EMBL" id="FOQO01000005">
    <property type="protein sequence ID" value="SFI70456.1"/>
    <property type="molecule type" value="Genomic_DNA"/>
</dbReference>
<dbReference type="PROSITE" id="PS51000">
    <property type="entry name" value="HTH_DEOR_2"/>
    <property type="match status" value="1"/>
</dbReference>
<organism evidence="5 6">
    <name type="scientific">Parapedobacter indicus</name>
    <dbReference type="NCBI Taxonomy" id="1477437"/>
    <lineage>
        <taxon>Bacteria</taxon>
        <taxon>Pseudomonadati</taxon>
        <taxon>Bacteroidota</taxon>
        <taxon>Sphingobacteriia</taxon>
        <taxon>Sphingobacteriales</taxon>
        <taxon>Sphingobacteriaceae</taxon>
        <taxon>Parapedobacter</taxon>
    </lineage>
</organism>
<evidence type="ECO:0000313" key="5">
    <source>
        <dbReference type="EMBL" id="SFI70456.1"/>
    </source>
</evidence>
<dbReference type="PROSITE" id="PS00894">
    <property type="entry name" value="HTH_DEOR_1"/>
    <property type="match status" value="1"/>
</dbReference>
<evidence type="ECO:0000256" key="1">
    <source>
        <dbReference type="ARBA" id="ARBA00023015"/>
    </source>
</evidence>
<dbReference type="SMART" id="SM00420">
    <property type="entry name" value="HTH_DEOR"/>
    <property type="match status" value="1"/>
</dbReference>
<dbReference type="InterPro" id="IPR018356">
    <property type="entry name" value="Tscrpt_reg_HTH_DeoR_CS"/>
</dbReference>
<dbReference type="InterPro" id="IPR036390">
    <property type="entry name" value="WH_DNA-bd_sf"/>
</dbReference>
<dbReference type="PANTHER" id="PTHR30363:SF44">
    <property type="entry name" value="AGA OPERON TRANSCRIPTIONAL REPRESSOR-RELATED"/>
    <property type="match status" value="1"/>
</dbReference>
<dbReference type="Pfam" id="PF00455">
    <property type="entry name" value="DeoRC"/>
    <property type="match status" value="1"/>
</dbReference>
<dbReference type="STRING" id="1477437.SAMN05444682_105165"/>
<feature type="domain" description="HTH deoR-type" evidence="4">
    <location>
        <begin position="9"/>
        <end position="64"/>
    </location>
</feature>
<proteinExistence type="predicted"/>
<dbReference type="GO" id="GO:0003700">
    <property type="term" value="F:DNA-binding transcription factor activity"/>
    <property type="evidence" value="ECO:0007669"/>
    <property type="project" value="InterPro"/>
</dbReference>
<dbReference type="Pfam" id="PF08220">
    <property type="entry name" value="HTH_DeoR"/>
    <property type="match status" value="1"/>
</dbReference>
<dbReference type="SMART" id="SM01134">
    <property type="entry name" value="DeoRC"/>
    <property type="match status" value="1"/>
</dbReference>
<evidence type="ECO:0000256" key="3">
    <source>
        <dbReference type="ARBA" id="ARBA00023163"/>
    </source>
</evidence>
<protein>
    <submittedName>
        <fullName evidence="5">Transcriptional regulator, DeoR family</fullName>
    </submittedName>
</protein>
<dbReference type="OrthoDB" id="9797223at2"/>
<dbReference type="NCBIfam" id="NF040755">
    <property type="entry name" value="AgaR"/>
    <property type="match status" value="1"/>
</dbReference>
<dbReference type="InterPro" id="IPR037171">
    <property type="entry name" value="NagB/RpiA_transferase-like"/>
</dbReference>
<dbReference type="InterPro" id="IPR014036">
    <property type="entry name" value="DeoR-like_C"/>
</dbReference>
<gene>
    <name evidence="5" type="ORF">SAMN05444682_105165</name>
</gene>
<dbReference type="InterPro" id="IPR036388">
    <property type="entry name" value="WH-like_DNA-bd_sf"/>
</dbReference>
<dbReference type="Gene3D" id="1.10.10.10">
    <property type="entry name" value="Winged helix-like DNA-binding domain superfamily/Winged helix DNA-binding domain"/>
    <property type="match status" value="1"/>
</dbReference>
<dbReference type="GO" id="GO:0003677">
    <property type="term" value="F:DNA binding"/>
    <property type="evidence" value="ECO:0007669"/>
    <property type="project" value="UniProtKB-KW"/>
</dbReference>
<dbReference type="Proteomes" id="UP000198670">
    <property type="component" value="Unassembled WGS sequence"/>
</dbReference>
<evidence type="ECO:0000259" key="4">
    <source>
        <dbReference type="PROSITE" id="PS51000"/>
    </source>
</evidence>
<evidence type="ECO:0000256" key="2">
    <source>
        <dbReference type="ARBA" id="ARBA00023125"/>
    </source>
</evidence>
<dbReference type="AlphaFoldDB" id="A0A1I3KD69"/>
<keyword evidence="1" id="KW-0805">Transcription regulation</keyword>
<keyword evidence="2" id="KW-0238">DNA-binding</keyword>
<name>A0A1I3KD69_9SPHI</name>
<sequence>MSIKNKKSTVQRRVIILEKLDQDGQVDVISLSKELGVTEVTIRNDLARLEQKNMLIRARGGAIKVDRVSADFTLSDKNRHHYEEKSRIGKAAAELIEDGDTIILDSGTTTLEITKNLRVAGLTVITNALNVVNQLADHEHVAVIVPGGFLRKNSLSLVGAGAEDSLKNYFCDKLFLAVDGISADFGLSTPNVEEAHLNRIMIAISKKVIVVTDSSKFNKRSLAFIASISEIDVVVTDEGIPMEDRRKLENAGIEVVIAS</sequence>
<dbReference type="InterPro" id="IPR050313">
    <property type="entry name" value="Carb_Metab_HTH_regulators"/>
</dbReference>
<accession>A0A1I3KD69</accession>
<dbReference type="InterPro" id="IPR001034">
    <property type="entry name" value="DeoR_HTH"/>
</dbReference>
<reference evidence="5 6" key="1">
    <citation type="submission" date="2016-10" db="EMBL/GenBank/DDBJ databases">
        <authorList>
            <person name="de Groot N.N."/>
        </authorList>
    </citation>
    <scope>NUCLEOTIDE SEQUENCE [LARGE SCALE GENOMIC DNA]</scope>
    <source>
        <strain evidence="5 6">RK1</strain>
    </source>
</reference>